<dbReference type="Proteomes" id="UP001165405">
    <property type="component" value="Unassembled WGS sequence"/>
</dbReference>
<dbReference type="GO" id="GO:0016791">
    <property type="term" value="F:phosphatase activity"/>
    <property type="evidence" value="ECO:0007669"/>
    <property type="project" value="TreeGrafter"/>
</dbReference>
<evidence type="ECO:0000313" key="3">
    <source>
        <dbReference type="EMBL" id="MCF4123756.1"/>
    </source>
</evidence>
<dbReference type="RefSeq" id="WP_236091502.1">
    <property type="nucleotide sequence ID" value="NZ_JAKGSG010000072.1"/>
</dbReference>
<protein>
    <submittedName>
        <fullName evidence="3">Metallophosphatase family protein</fullName>
    </submittedName>
</protein>
<dbReference type="InterPro" id="IPR011152">
    <property type="entry name" value="Pesterase_MJ0912"/>
</dbReference>
<comment type="similarity">
    <text evidence="1">Belongs to the metallophosphoesterase superfamily. YfcE family.</text>
</comment>
<dbReference type="PANTHER" id="PTHR42850:SF2">
    <property type="entry name" value="BLL5683 PROTEIN"/>
    <property type="match status" value="1"/>
</dbReference>
<dbReference type="InterPro" id="IPR024654">
    <property type="entry name" value="Calcineurin-like_PHP_lpxH"/>
</dbReference>
<gene>
    <name evidence="3" type="ORF">L1785_22615</name>
</gene>
<dbReference type="Pfam" id="PF12850">
    <property type="entry name" value="Metallophos_2"/>
    <property type="match status" value="1"/>
</dbReference>
<evidence type="ECO:0000256" key="1">
    <source>
        <dbReference type="ARBA" id="ARBA00008950"/>
    </source>
</evidence>
<feature type="domain" description="Calcineurin-like phosphoesterase" evidence="2">
    <location>
        <begin position="23"/>
        <end position="211"/>
    </location>
</feature>
<dbReference type="PIRSF" id="PIRSF000883">
    <property type="entry name" value="Pesterase_MJ0912"/>
    <property type="match status" value="1"/>
</dbReference>
<reference evidence="3" key="1">
    <citation type="submission" date="2022-01" db="EMBL/GenBank/DDBJ databases">
        <title>Antribacter sp. nov., isolated from Guizhou of China.</title>
        <authorList>
            <person name="Chengliang C."/>
            <person name="Ya Z."/>
        </authorList>
    </citation>
    <scope>NUCLEOTIDE SEQUENCE</scope>
    <source>
        <strain evidence="3">KLBMP 9083</strain>
    </source>
</reference>
<organism evidence="3 4">
    <name type="scientific">Antribacter soli</name>
    <dbReference type="NCBI Taxonomy" id="2910976"/>
    <lineage>
        <taxon>Bacteria</taxon>
        <taxon>Bacillati</taxon>
        <taxon>Actinomycetota</taxon>
        <taxon>Actinomycetes</taxon>
        <taxon>Micrococcales</taxon>
        <taxon>Promicromonosporaceae</taxon>
        <taxon>Antribacter</taxon>
    </lineage>
</organism>
<dbReference type="AlphaFoldDB" id="A0AA41QJB6"/>
<evidence type="ECO:0000259" key="2">
    <source>
        <dbReference type="Pfam" id="PF12850"/>
    </source>
</evidence>
<evidence type="ECO:0000313" key="4">
    <source>
        <dbReference type="Proteomes" id="UP001165405"/>
    </source>
</evidence>
<proteinExistence type="inferred from homology"/>
<dbReference type="EMBL" id="JAKGSG010000072">
    <property type="protein sequence ID" value="MCF4123756.1"/>
    <property type="molecule type" value="Genomic_DNA"/>
</dbReference>
<dbReference type="InterPro" id="IPR050126">
    <property type="entry name" value="Ap4A_hydrolase"/>
</dbReference>
<name>A0AA41QJB6_9MICO</name>
<comment type="caution">
    <text evidence="3">The sequence shown here is derived from an EMBL/GenBank/DDBJ whole genome shotgun (WGS) entry which is preliminary data.</text>
</comment>
<dbReference type="PANTHER" id="PTHR42850">
    <property type="entry name" value="METALLOPHOSPHOESTERASE"/>
    <property type="match status" value="1"/>
</dbReference>
<accession>A0AA41QJB6</accession>
<keyword evidence="4" id="KW-1185">Reference proteome</keyword>
<dbReference type="GO" id="GO:0005737">
    <property type="term" value="C:cytoplasm"/>
    <property type="evidence" value="ECO:0007669"/>
    <property type="project" value="TreeGrafter"/>
</dbReference>
<dbReference type="Gene3D" id="3.60.21.10">
    <property type="match status" value="1"/>
</dbReference>
<dbReference type="SUPFAM" id="SSF56300">
    <property type="entry name" value="Metallo-dependent phosphatases"/>
    <property type="match status" value="1"/>
</dbReference>
<sequence>MREPREDPAGPVEPAGPAGPVERIAVISDVHGNLTALEAVLADIASRGITRILNLGDNAGKGPRGSAVVDRCAEVCEVNIRGNWDDFLPAIKDDESAGMVWWRDELRPDQREWLAALPESHDLLLSGRRIRLFHASATSVHTRVHFHHTGAEFDGMFAATPMTGPGPEPTVVGYGDIHDTYVEVRDGRTLFNAGSVGNPLDEPVPVYAILEGVPGPAEPGPFGLGFVRVPYDVDTEVAVAHELGMPEALPWEVELRTAVYRGRQPRD</sequence>
<dbReference type="InterPro" id="IPR029052">
    <property type="entry name" value="Metallo-depent_PP-like"/>
</dbReference>